<proteinExistence type="predicted"/>
<dbReference type="AlphaFoldDB" id="A0A1G7FAW7"/>
<dbReference type="Pfam" id="PF03161">
    <property type="entry name" value="LAGLIDADG_2"/>
    <property type="match status" value="1"/>
</dbReference>
<reference evidence="3" key="1">
    <citation type="submission" date="2016-10" db="EMBL/GenBank/DDBJ databases">
        <authorList>
            <person name="Varghese N."/>
            <person name="Submissions S."/>
        </authorList>
    </citation>
    <scope>NUCLEOTIDE SEQUENCE [LARGE SCALE GENOMIC DNA]</scope>
    <source>
        <strain evidence="3">IBRC-M 10760</strain>
    </source>
</reference>
<feature type="domain" description="Homing endonuclease LAGLIDADG" evidence="1">
    <location>
        <begin position="37"/>
        <end position="160"/>
    </location>
</feature>
<keyword evidence="2" id="KW-0540">Nuclease</keyword>
<dbReference type="GO" id="GO:0004519">
    <property type="term" value="F:endonuclease activity"/>
    <property type="evidence" value="ECO:0007669"/>
    <property type="project" value="UniProtKB-KW"/>
</dbReference>
<dbReference type="InterPro" id="IPR004860">
    <property type="entry name" value="LAGLIDADG_dom"/>
</dbReference>
<keyword evidence="2" id="KW-0378">Hydrolase</keyword>
<organism evidence="2 3">
    <name type="scientific">Halorientalis regularis</name>
    <dbReference type="NCBI Taxonomy" id="660518"/>
    <lineage>
        <taxon>Archaea</taxon>
        <taxon>Methanobacteriati</taxon>
        <taxon>Methanobacteriota</taxon>
        <taxon>Stenosarchaea group</taxon>
        <taxon>Halobacteria</taxon>
        <taxon>Halobacteriales</taxon>
        <taxon>Haloarculaceae</taxon>
        <taxon>Halorientalis</taxon>
    </lineage>
</organism>
<evidence type="ECO:0000259" key="1">
    <source>
        <dbReference type="Pfam" id="PF03161"/>
    </source>
</evidence>
<keyword evidence="3" id="KW-1185">Reference proteome</keyword>
<dbReference type="SUPFAM" id="SSF55608">
    <property type="entry name" value="Homing endonucleases"/>
    <property type="match status" value="1"/>
</dbReference>
<dbReference type="EMBL" id="FNBK01000001">
    <property type="protein sequence ID" value="SDE73004.1"/>
    <property type="molecule type" value="Genomic_DNA"/>
</dbReference>
<accession>A0A1G7FAW7</accession>
<keyword evidence="2" id="KW-0255">Endonuclease</keyword>
<dbReference type="InterPro" id="IPR027434">
    <property type="entry name" value="Homing_endonucl"/>
</dbReference>
<evidence type="ECO:0000313" key="2">
    <source>
        <dbReference type="EMBL" id="SDE73004.1"/>
    </source>
</evidence>
<dbReference type="STRING" id="660518.SAMN05216218_101105"/>
<name>A0A1G7FAW7_9EURY</name>
<dbReference type="OrthoDB" id="315174at2157"/>
<protein>
    <submittedName>
        <fullName evidence="2">LAGLIDADG DNA endonuclease family protein</fullName>
    </submittedName>
</protein>
<dbReference type="RefSeq" id="WP_139171016.1">
    <property type="nucleotide sequence ID" value="NZ_FNBK01000001.1"/>
</dbReference>
<sequence>MGTECPECGESYRRLTQHWAMSSSCSYPALPERWLGLLTGILMGDGTIHDPPSAANTRVDVCNICVTFLQWVDEKLEWLSNGVTLHRTSDEIRAENARSDLDRISSLDYDIRDQYVLTTRRHPALNRYRHWYDSEKRYPAEQDLRPAVLKQWYVCDGHLLWGTEGHRRPQVWLAVENERDRPGVIEGLFDTTPISPSFRSGRVMLTSDETEDFFEYIGDPVPGYEYKFVTDGRGRYRKAKEAFYWRHTTTNTA</sequence>
<evidence type="ECO:0000313" key="3">
    <source>
        <dbReference type="Proteomes" id="UP000199076"/>
    </source>
</evidence>
<gene>
    <name evidence="2" type="ORF">SAMN05216218_101105</name>
</gene>
<dbReference type="Proteomes" id="UP000199076">
    <property type="component" value="Unassembled WGS sequence"/>
</dbReference>